<dbReference type="Gene3D" id="3.50.80.10">
    <property type="entry name" value="D-tyrosyl-tRNA(Tyr) deacylase"/>
    <property type="match status" value="1"/>
</dbReference>
<keyword evidence="4" id="KW-1185">Reference proteome</keyword>
<reference evidence="3 4" key="1">
    <citation type="submission" date="2018-05" db="EMBL/GenBank/DDBJ databases">
        <title>Genomic Encyclopedia of Type Strains, Phase IV (KMG-IV): sequencing the most valuable type-strain genomes for metagenomic binning, comparative biology and taxonomic classification.</title>
        <authorList>
            <person name="Goeker M."/>
        </authorList>
    </citation>
    <scope>NUCLEOTIDE SEQUENCE [LARGE SCALE GENOMIC DNA]</scope>
    <source>
        <strain evidence="3 4">DSM 24906</strain>
    </source>
</reference>
<dbReference type="GO" id="GO:0106026">
    <property type="term" value="F:Gly-tRNA(Ala) deacylase activity"/>
    <property type="evidence" value="ECO:0007669"/>
    <property type="project" value="UniProtKB-UniRule"/>
</dbReference>
<feature type="short sequence motif" description="Gly-cisPro motif, important for rejection of L-amino acids" evidence="2">
    <location>
        <begin position="138"/>
        <end position="139"/>
    </location>
</feature>
<name>A0AA45C5Z6_9BACT</name>
<comment type="catalytic activity">
    <reaction evidence="2">
        <text>glycyl-tRNA(Ala) + H2O = tRNA(Ala) + glycine + H(+)</text>
        <dbReference type="Rhea" id="RHEA:53744"/>
        <dbReference type="Rhea" id="RHEA-COMP:9657"/>
        <dbReference type="Rhea" id="RHEA-COMP:13640"/>
        <dbReference type="ChEBI" id="CHEBI:15377"/>
        <dbReference type="ChEBI" id="CHEBI:15378"/>
        <dbReference type="ChEBI" id="CHEBI:57305"/>
        <dbReference type="ChEBI" id="CHEBI:78442"/>
        <dbReference type="ChEBI" id="CHEBI:78522"/>
    </reaction>
</comment>
<keyword evidence="2" id="KW-0963">Cytoplasm</keyword>
<keyword evidence="2" id="KW-0694">RNA-binding</keyword>
<dbReference type="EC" id="3.1.1.96" evidence="2"/>
<accession>A0AA45C5Z6</accession>
<comment type="function">
    <text evidence="2">An aminoacyl-tRNA editing enzyme that deacylates mischarged D-aminoacyl-tRNAs. Also deacylates mischarged glycyl-tRNA(Ala), protecting cells against glycine mischarging by AlaRS. Acts via tRNA-based rather than protein-based catalysis; rejects L-amino acids rather than detecting D-amino acids in the active site. By recycling D-aminoacyl-tRNA to D-amino acids and free tRNA molecules, this enzyme counteracts the toxicity associated with the formation of D-aminoacyl-tRNA entities in vivo and helps enforce protein L-homochirality.</text>
</comment>
<protein>
    <recommendedName>
        <fullName evidence="2">D-aminoacyl-tRNA deacylase</fullName>
        <shortName evidence="2">DTD</shortName>
        <ecNumber evidence="2">3.1.1.96</ecNumber>
    </recommendedName>
    <alternativeName>
        <fullName evidence="2">Gly-tRNA(Ala) deacylase</fullName>
        <ecNumber evidence="2">3.1.1.-</ecNumber>
    </alternativeName>
</protein>
<dbReference type="GO" id="GO:0019478">
    <property type="term" value="P:D-amino acid catabolic process"/>
    <property type="evidence" value="ECO:0007669"/>
    <property type="project" value="UniProtKB-UniRule"/>
</dbReference>
<dbReference type="RefSeq" id="WP_109605299.1">
    <property type="nucleotide sequence ID" value="NZ_JAMHJO010000017.1"/>
</dbReference>
<evidence type="ECO:0000313" key="3">
    <source>
        <dbReference type="EMBL" id="PWJ90080.1"/>
    </source>
</evidence>
<gene>
    <name evidence="2" type="primary">dtd</name>
    <name evidence="3" type="ORF">C7380_11369</name>
</gene>
<comment type="caution">
    <text evidence="3">The sequence shown here is derived from an EMBL/GenBank/DDBJ whole genome shotgun (WGS) entry which is preliminary data.</text>
</comment>
<comment type="subunit">
    <text evidence="2">Homodimer.</text>
</comment>
<dbReference type="PANTHER" id="PTHR10472:SF5">
    <property type="entry name" value="D-AMINOACYL-TRNA DEACYLASE 1"/>
    <property type="match status" value="1"/>
</dbReference>
<dbReference type="GO" id="GO:0051500">
    <property type="term" value="F:D-tyrosyl-tRNA(Tyr) deacylase activity"/>
    <property type="evidence" value="ECO:0007669"/>
    <property type="project" value="TreeGrafter"/>
</dbReference>
<dbReference type="GO" id="GO:0043908">
    <property type="term" value="F:Ser(Gly)-tRNA(Ala) hydrolase activity"/>
    <property type="evidence" value="ECO:0007669"/>
    <property type="project" value="UniProtKB-UniRule"/>
</dbReference>
<dbReference type="PANTHER" id="PTHR10472">
    <property type="entry name" value="D-TYROSYL-TRNA TYR DEACYLASE"/>
    <property type="match status" value="1"/>
</dbReference>
<comment type="subcellular location">
    <subcellularLocation>
        <location evidence="2">Cytoplasm</location>
    </subcellularLocation>
</comment>
<organism evidence="3 4">
    <name type="scientific">Oceanotoga teriensis</name>
    <dbReference type="NCBI Taxonomy" id="515440"/>
    <lineage>
        <taxon>Bacteria</taxon>
        <taxon>Thermotogati</taxon>
        <taxon>Thermotogota</taxon>
        <taxon>Thermotogae</taxon>
        <taxon>Petrotogales</taxon>
        <taxon>Petrotogaceae</taxon>
        <taxon>Oceanotoga</taxon>
    </lineage>
</organism>
<dbReference type="InterPro" id="IPR003732">
    <property type="entry name" value="Daa-tRNA_deacyls_DTD"/>
</dbReference>
<dbReference type="NCBIfam" id="TIGR00256">
    <property type="entry name" value="D-aminoacyl-tRNA deacylase"/>
    <property type="match status" value="1"/>
</dbReference>
<dbReference type="AlphaFoldDB" id="A0AA45C5Z6"/>
<evidence type="ECO:0000256" key="1">
    <source>
        <dbReference type="ARBA" id="ARBA00009673"/>
    </source>
</evidence>
<dbReference type="CDD" id="cd00563">
    <property type="entry name" value="Dtyr_deacylase"/>
    <property type="match status" value="1"/>
</dbReference>
<dbReference type="EC" id="3.1.1.-" evidence="2"/>
<dbReference type="EMBL" id="QGGI01000013">
    <property type="protein sequence ID" value="PWJ90080.1"/>
    <property type="molecule type" value="Genomic_DNA"/>
</dbReference>
<dbReference type="Proteomes" id="UP000245921">
    <property type="component" value="Unassembled WGS sequence"/>
</dbReference>
<keyword evidence="2" id="KW-0820">tRNA-binding</keyword>
<dbReference type="GO" id="GO:0005737">
    <property type="term" value="C:cytoplasm"/>
    <property type="evidence" value="ECO:0007669"/>
    <property type="project" value="UniProtKB-SubCell"/>
</dbReference>
<comment type="catalytic activity">
    <reaction evidence="2">
        <text>a D-aminoacyl-tRNA + H2O = a tRNA + a D-alpha-amino acid + H(+)</text>
        <dbReference type="Rhea" id="RHEA:13953"/>
        <dbReference type="Rhea" id="RHEA-COMP:10123"/>
        <dbReference type="Rhea" id="RHEA-COMP:10124"/>
        <dbReference type="ChEBI" id="CHEBI:15377"/>
        <dbReference type="ChEBI" id="CHEBI:15378"/>
        <dbReference type="ChEBI" id="CHEBI:59871"/>
        <dbReference type="ChEBI" id="CHEBI:78442"/>
        <dbReference type="ChEBI" id="CHEBI:79333"/>
        <dbReference type="EC" id="3.1.1.96"/>
    </reaction>
</comment>
<dbReference type="FunFam" id="3.50.80.10:FF:000001">
    <property type="entry name" value="D-aminoacyl-tRNA deacylase"/>
    <property type="match status" value="1"/>
</dbReference>
<dbReference type="SUPFAM" id="SSF69500">
    <property type="entry name" value="DTD-like"/>
    <property type="match status" value="1"/>
</dbReference>
<proteinExistence type="inferred from homology"/>
<evidence type="ECO:0000313" key="4">
    <source>
        <dbReference type="Proteomes" id="UP000245921"/>
    </source>
</evidence>
<dbReference type="GO" id="GO:0000049">
    <property type="term" value="F:tRNA binding"/>
    <property type="evidence" value="ECO:0007669"/>
    <property type="project" value="UniProtKB-UniRule"/>
</dbReference>
<keyword evidence="2" id="KW-0378">Hydrolase</keyword>
<dbReference type="HAMAP" id="MF_00518">
    <property type="entry name" value="Deacylase_Dtd"/>
    <property type="match status" value="1"/>
</dbReference>
<evidence type="ECO:0000256" key="2">
    <source>
        <dbReference type="HAMAP-Rule" id="MF_00518"/>
    </source>
</evidence>
<sequence>MRAVVQRVEEAKVKVNEEVTGKIKQGLLLLLGISNDDDIKDIKWLADKIMNLRIFEDKDGKMNLSLLETGGELLIVSQFTLYGDCRKGRRPSFTESAPPEKANEIYLQFLDYVKSNYNINLQTGKFQTEMKVHLINDGPVTFILESKKTF</sequence>
<comment type="similarity">
    <text evidence="1 2">Belongs to the DTD family.</text>
</comment>
<dbReference type="InterPro" id="IPR023509">
    <property type="entry name" value="DTD-like_sf"/>
</dbReference>
<dbReference type="Pfam" id="PF02580">
    <property type="entry name" value="Tyr_Deacylase"/>
    <property type="match status" value="1"/>
</dbReference>
<comment type="domain">
    <text evidence="2">A Gly-cisPro motif from one monomer fits into the active site of the other monomer to allow specific chiral rejection of L-amino acids.</text>
</comment>